<dbReference type="OrthoDB" id="1937206at2759"/>
<keyword evidence="5" id="KW-0479">Metal-binding</keyword>
<evidence type="ECO:0000256" key="10">
    <source>
        <dbReference type="ARBA" id="ARBA00022842"/>
    </source>
</evidence>
<accession>A0A8J6EP14</accession>
<feature type="domain" description="5'-3' exonuclease" evidence="17">
    <location>
        <begin position="28"/>
        <end position="274"/>
    </location>
</feature>
<comment type="function">
    <text evidence="14">Structure-specific nuclease with 5'-flap endonuclease and 5'-3' exonuclease activities involved in DNA replication and repair. During DNA replication, cleaves the 5'-overhanging flap structure that is generated by displacement synthesis when DNA polymerase encounters the 5'-end of a downstream Okazaki fragment. It enters the flap from the 5'-end and then tracks to cleave the flap base, leaving a nick for ligation. Also involved in the long patch base excision repair (LP-BER) pathway, by cleaving within the apurinic/apyrimidinic (AP) site-terminated flap. Acts as a genome stabilization factor that prevents flaps from equilibrating into structures that lead to duplications and deletions. Also possesses 5'-3' exonuclease activity on nicked or gapped double-stranded DNA, and exhibits RNase H activity. Also involved in replication and repair of rDNA and in repairing mitochondrial DNA.</text>
</comment>
<dbReference type="GO" id="GO:0008409">
    <property type="term" value="F:5'-3' exonuclease activity"/>
    <property type="evidence" value="ECO:0007669"/>
    <property type="project" value="InterPro"/>
</dbReference>
<dbReference type="PANTHER" id="PTHR11081">
    <property type="entry name" value="FLAP ENDONUCLEASE FAMILY MEMBER"/>
    <property type="match status" value="1"/>
</dbReference>
<dbReference type="GO" id="GO:0006281">
    <property type="term" value="P:DNA repair"/>
    <property type="evidence" value="ECO:0007669"/>
    <property type="project" value="UniProtKB-KW"/>
</dbReference>
<evidence type="ECO:0000256" key="1">
    <source>
        <dbReference type="ARBA" id="ARBA00001946"/>
    </source>
</evidence>
<dbReference type="EMBL" id="WNTK01000031">
    <property type="protein sequence ID" value="KAG9472887.1"/>
    <property type="molecule type" value="Genomic_DNA"/>
</dbReference>
<evidence type="ECO:0000256" key="9">
    <source>
        <dbReference type="ARBA" id="ARBA00022839"/>
    </source>
</evidence>
<dbReference type="GO" id="GO:0030145">
    <property type="term" value="F:manganese ion binding"/>
    <property type="evidence" value="ECO:0007669"/>
    <property type="project" value="TreeGrafter"/>
</dbReference>
<dbReference type="PANTHER" id="PTHR11081:SF71">
    <property type="entry name" value="FLAP ENDONUCLEASE 1"/>
    <property type="match status" value="1"/>
</dbReference>
<dbReference type="FunFam" id="1.10.150.20:FF:000009">
    <property type="entry name" value="Flap endonuclease 1"/>
    <property type="match status" value="1"/>
</dbReference>
<evidence type="ECO:0000256" key="16">
    <source>
        <dbReference type="SAM" id="MobiDB-lite"/>
    </source>
</evidence>
<sequence length="357" mass="40699">MGIKQLADLIAEEAPAAVSTESAASYTGKVLAIDASIFIHQFDSALPALTNRKGENISVLQGLFQRTAFMLQNGIKPLYVFDGIPPENKRFKDTKEGKVQFKRRVNPSLTPESDRFKDLKTLLSHLGVPYIQAPSEAEATCAHLVVNNVAWGAVTEDMDALPFNCHRLIRNLKADKKIKVQEYNLPEILKRLKLSREQFVDLCILLGCDYTEKIRGLGRKKAFKMIQQYKSIEGILQVIQPKDRIPPEFDYITARRLFLSPDIKQVDLEDLRWTPPNDEKVLEFLSREKFMKKDRVIKVLKKLHTPQTQKRKLKTTGTSPSKQMKIGNFFPVKKSVHQNKSTLGTHHTSSMEDVQRE</sequence>
<dbReference type="PRINTS" id="PR00853">
    <property type="entry name" value="XPGRADSUPER"/>
</dbReference>
<keyword evidence="2" id="KW-0597">Phosphoprotein</keyword>
<dbReference type="InterPro" id="IPR006086">
    <property type="entry name" value="XPG-I_dom"/>
</dbReference>
<dbReference type="Proteomes" id="UP000770717">
    <property type="component" value="Unassembled WGS sequence"/>
</dbReference>
<dbReference type="GO" id="GO:0000287">
    <property type="term" value="F:magnesium ion binding"/>
    <property type="evidence" value="ECO:0007669"/>
    <property type="project" value="TreeGrafter"/>
</dbReference>
<evidence type="ECO:0000256" key="7">
    <source>
        <dbReference type="ARBA" id="ARBA00022763"/>
    </source>
</evidence>
<dbReference type="GO" id="GO:0017108">
    <property type="term" value="F:5'-flap endonuclease activity"/>
    <property type="evidence" value="ECO:0007669"/>
    <property type="project" value="TreeGrafter"/>
</dbReference>
<dbReference type="Gene3D" id="3.40.50.1010">
    <property type="entry name" value="5'-nuclease"/>
    <property type="match status" value="1"/>
</dbReference>
<feature type="region of interest" description="Disordered" evidence="16">
    <location>
        <begin position="337"/>
        <end position="357"/>
    </location>
</feature>
<dbReference type="SUPFAM" id="SSF47807">
    <property type="entry name" value="5' to 3' exonuclease, C-terminal subdomain"/>
    <property type="match status" value="1"/>
</dbReference>
<evidence type="ECO:0000259" key="19">
    <source>
        <dbReference type="SMART" id="SM00485"/>
    </source>
</evidence>
<evidence type="ECO:0000313" key="21">
    <source>
        <dbReference type="Proteomes" id="UP000770717"/>
    </source>
</evidence>
<keyword evidence="6" id="KW-0255">Endonuclease</keyword>
<evidence type="ECO:0000256" key="4">
    <source>
        <dbReference type="ARBA" id="ARBA00022722"/>
    </source>
</evidence>
<feature type="compositionally biased region" description="Basic residues" evidence="16">
    <location>
        <begin position="305"/>
        <end position="314"/>
    </location>
</feature>
<feature type="region of interest" description="Disordered" evidence="16">
    <location>
        <begin position="305"/>
        <end position="325"/>
    </location>
</feature>
<comment type="cofactor">
    <cofactor evidence="1">
        <name>Mg(2+)</name>
        <dbReference type="ChEBI" id="CHEBI:18420"/>
    </cofactor>
</comment>
<keyword evidence="9" id="KW-0269">Exonuclease</keyword>
<keyword evidence="13" id="KW-0539">Nucleus</keyword>
<evidence type="ECO:0000259" key="17">
    <source>
        <dbReference type="SMART" id="SM00475"/>
    </source>
</evidence>
<feature type="domain" description="XPG-I" evidence="18">
    <location>
        <begin position="124"/>
        <end position="194"/>
    </location>
</feature>
<keyword evidence="21" id="KW-1185">Reference proteome</keyword>
<evidence type="ECO:0008006" key="22">
    <source>
        <dbReference type="Google" id="ProtNLM"/>
    </source>
</evidence>
<dbReference type="InterPro" id="IPR006085">
    <property type="entry name" value="XPG_DNA_repair_N"/>
</dbReference>
<feature type="domain" description="XPG N-terminal" evidence="19">
    <location>
        <begin position="1"/>
        <end position="98"/>
    </location>
</feature>
<name>A0A8J6EP14_ELECQ</name>
<dbReference type="GO" id="GO:0003677">
    <property type="term" value="F:DNA binding"/>
    <property type="evidence" value="ECO:0007669"/>
    <property type="project" value="InterPro"/>
</dbReference>
<dbReference type="InterPro" id="IPR008918">
    <property type="entry name" value="HhH2"/>
</dbReference>
<dbReference type="InterPro" id="IPR029060">
    <property type="entry name" value="PIN-like_dom_sf"/>
</dbReference>
<dbReference type="GO" id="GO:0004523">
    <property type="term" value="F:RNA-DNA hybrid ribonuclease activity"/>
    <property type="evidence" value="ECO:0007669"/>
    <property type="project" value="TreeGrafter"/>
</dbReference>
<evidence type="ECO:0000256" key="13">
    <source>
        <dbReference type="ARBA" id="ARBA00023242"/>
    </source>
</evidence>
<comment type="similarity">
    <text evidence="15">Belongs to the XPG/RAD2 endonuclease family. FEN1 subfamily.</text>
</comment>
<keyword evidence="7" id="KW-0227">DNA damage</keyword>
<keyword evidence="11" id="KW-0496">Mitochondrion</keyword>
<dbReference type="Gene3D" id="1.10.150.20">
    <property type="entry name" value="5' to 3' exonuclease, C-terminal subdomain"/>
    <property type="match status" value="1"/>
</dbReference>
<feature type="compositionally biased region" description="Polar residues" evidence="16">
    <location>
        <begin position="338"/>
        <end position="348"/>
    </location>
</feature>
<evidence type="ECO:0000259" key="18">
    <source>
        <dbReference type="SMART" id="SM00484"/>
    </source>
</evidence>
<dbReference type="AlphaFoldDB" id="A0A8J6EP14"/>
<dbReference type="SMART" id="SM00475">
    <property type="entry name" value="53EXOc"/>
    <property type="match status" value="1"/>
</dbReference>
<evidence type="ECO:0000256" key="2">
    <source>
        <dbReference type="ARBA" id="ARBA00022553"/>
    </source>
</evidence>
<evidence type="ECO:0000256" key="12">
    <source>
        <dbReference type="ARBA" id="ARBA00023204"/>
    </source>
</evidence>
<dbReference type="SUPFAM" id="SSF88723">
    <property type="entry name" value="PIN domain-like"/>
    <property type="match status" value="1"/>
</dbReference>
<proteinExistence type="inferred from homology"/>
<dbReference type="Pfam" id="PF00867">
    <property type="entry name" value="XPG_I"/>
    <property type="match status" value="1"/>
</dbReference>
<evidence type="ECO:0000256" key="14">
    <source>
        <dbReference type="ARBA" id="ARBA00029382"/>
    </source>
</evidence>
<evidence type="ECO:0000256" key="8">
    <source>
        <dbReference type="ARBA" id="ARBA00022801"/>
    </source>
</evidence>
<evidence type="ECO:0000256" key="5">
    <source>
        <dbReference type="ARBA" id="ARBA00022723"/>
    </source>
</evidence>
<evidence type="ECO:0000256" key="15">
    <source>
        <dbReference type="ARBA" id="ARBA00034726"/>
    </source>
</evidence>
<dbReference type="CDD" id="cd09907">
    <property type="entry name" value="H3TH_FEN1-Euk"/>
    <property type="match status" value="1"/>
</dbReference>
<evidence type="ECO:0000256" key="3">
    <source>
        <dbReference type="ARBA" id="ARBA00022705"/>
    </source>
</evidence>
<dbReference type="GO" id="GO:0006260">
    <property type="term" value="P:DNA replication"/>
    <property type="evidence" value="ECO:0007669"/>
    <property type="project" value="UniProtKB-KW"/>
</dbReference>
<reference evidence="20" key="1">
    <citation type="thesis" date="2020" institute="ProQuest LLC" country="789 East Eisenhower Parkway, Ann Arbor, MI, USA">
        <title>Comparative Genomics and Chromosome Evolution.</title>
        <authorList>
            <person name="Mudd A.B."/>
        </authorList>
    </citation>
    <scope>NUCLEOTIDE SEQUENCE</scope>
    <source>
        <strain evidence="20">HN-11 Male</strain>
        <tissue evidence="20">Kidney and liver</tissue>
    </source>
</reference>
<evidence type="ECO:0000313" key="20">
    <source>
        <dbReference type="EMBL" id="KAG9472887.1"/>
    </source>
</evidence>
<protein>
    <recommendedName>
        <fullName evidence="22">Flap endonuclease 1</fullName>
    </recommendedName>
</protein>
<gene>
    <name evidence="20" type="ORF">GDO78_016072</name>
</gene>
<organism evidence="20 21">
    <name type="scientific">Eleutherodactylus coqui</name>
    <name type="common">Puerto Rican coqui</name>
    <dbReference type="NCBI Taxonomy" id="57060"/>
    <lineage>
        <taxon>Eukaryota</taxon>
        <taxon>Metazoa</taxon>
        <taxon>Chordata</taxon>
        <taxon>Craniata</taxon>
        <taxon>Vertebrata</taxon>
        <taxon>Euteleostomi</taxon>
        <taxon>Amphibia</taxon>
        <taxon>Batrachia</taxon>
        <taxon>Anura</taxon>
        <taxon>Neobatrachia</taxon>
        <taxon>Hyloidea</taxon>
        <taxon>Eleutherodactylidae</taxon>
        <taxon>Eleutherodactylinae</taxon>
        <taxon>Eleutherodactylus</taxon>
        <taxon>Eleutherodactylus</taxon>
    </lineage>
</organism>
<dbReference type="SMART" id="SM00485">
    <property type="entry name" value="XPGN"/>
    <property type="match status" value="1"/>
</dbReference>
<evidence type="ECO:0000256" key="6">
    <source>
        <dbReference type="ARBA" id="ARBA00022759"/>
    </source>
</evidence>
<dbReference type="InterPro" id="IPR006084">
    <property type="entry name" value="XPG/Rad2"/>
</dbReference>
<evidence type="ECO:0000256" key="11">
    <source>
        <dbReference type="ARBA" id="ARBA00023128"/>
    </source>
</evidence>
<dbReference type="GO" id="GO:0005634">
    <property type="term" value="C:nucleus"/>
    <property type="evidence" value="ECO:0007669"/>
    <property type="project" value="TreeGrafter"/>
</dbReference>
<comment type="caution">
    <text evidence="20">The sequence shown here is derived from an EMBL/GenBank/DDBJ whole genome shotgun (WGS) entry which is preliminary data.</text>
</comment>
<dbReference type="SMART" id="SM00279">
    <property type="entry name" value="HhH2"/>
    <property type="match status" value="1"/>
</dbReference>
<dbReference type="Pfam" id="PF00752">
    <property type="entry name" value="XPG_N"/>
    <property type="match status" value="1"/>
</dbReference>
<dbReference type="SMART" id="SM00484">
    <property type="entry name" value="XPGI"/>
    <property type="match status" value="1"/>
</dbReference>
<keyword evidence="3" id="KW-0235">DNA replication</keyword>
<keyword evidence="8" id="KW-0378">Hydrolase</keyword>
<dbReference type="InterPro" id="IPR002421">
    <property type="entry name" value="5-3_exonuclease"/>
</dbReference>
<keyword evidence="4" id="KW-0540">Nuclease</keyword>
<dbReference type="InterPro" id="IPR036279">
    <property type="entry name" value="5-3_exonuclease_C_sf"/>
</dbReference>
<keyword evidence="12" id="KW-0234">DNA repair</keyword>
<keyword evidence="10" id="KW-0460">Magnesium</keyword>